<evidence type="ECO:0000313" key="3">
    <source>
        <dbReference type="Proteomes" id="UP000028042"/>
    </source>
</evidence>
<sequence>MDNNIFSDLDDLGFKDIDKLNIYEKEGQKIKKTAEDNNKISHADLLYDRTITCPVCGSTFKARSIKTSSYRIIKKDSDFFINYNIINPYFYDVWICNDCGYASMKTDFNKIKNSQKDMVKNKISTKWKGKIYPAVYDVNIAIERYKLSLLNYTIIESPSSKKAMNCLKLSWMYRILSQSENENLFMKYSLLGFKKAYNNEDFPIYSMDKFTTMYLIGELSRRIGDSDEALLWLGNVITNPKANQKIKDKARDQKDLITLSKESIEVSSNSSLDKNIEIKKPKKKGKGFFSKFF</sequence>
<evidence type="ECO:0000313" key="4">
    <source>
        <dbReference type="Proteomes" id="UP000030905"/>
    </source>
</evidence>
<dbReference type="Pfam" id="PF09986">
    <property type="entry name" value="DUF2225"/>
    <property type="match status" value="1"/>
</dbReference>
<evidence type="ECO:0000313" key="2">
    <source>
        <dbReference type="EMBL" id="KRU12623.1"/>
    </source>
</evidence>
<dbReference type="GeneID" id="93073463"/>
<name>A0A0H3J3I7_CLOPA</name>
<reference evidence="1 4" key="1">
    <citation type="journal article" date="2015" name="Genome Announc.">
        <title>Complete Genome Sequence of the Nitrogen-Fixing and Solvent-Producing Clostridium pasteurianum DSM 525.</title>
        <authorList>
            <person name="Poehlein A."/>
            <person name="Grosse-Honebrink A."/>
            <person name="Zhang Y."/>
            <person name="Minton N.P."/>
            <person name="Daniel R."/>
        </authorList>
    </citation>
    <scope>NUCLEOTIDE SEQUENCE [LARGE SCALE GENOMIC DNA]</scope>
    <source>
        <strain evidence="1">DSM 525</strain>
        <strain evidence="4">DSM 525 / ATCC 6013</strain>
    </source>
</reference>
<dbReference type="EMBL" id="JPGY02000001">
    <property type="protein sequence ID" value="KRU12623.1"/>
    <property type="molecule type" value="Genomic_DNA"/>
</dbReference>
<dbReference type="eggNOG" id="COG1655">
    <property type="taxonomic scope" value="Bacteria"/>
</dbReference>
<accession>A0A0H3J3I7</accession>
<proteinExistence type="predicted"/>
<reference evidence="2 3" key="3">
    <citation type="journal article" name="Genome Announc.">
        <title>Improved Draft Genome Sequence of Clostridium pasteurianum Strain ATCC 6013 (DSM 525) Using a Hybrid Next-Generation Sequencing Approach.</title>
        <authorList>
            <person name="Pyne M.E."/>
            <person name="Utturkar S."/>
            <person name="Brown S.D."/>
            <person name="Moo-Young M."/>
            <person name="Chung D.A."/>
            <person name="Chou C.P."/>
        </authorList>
    </citation>
    <scope>NUCLEOTIDE SEQUENCE [LARGE SCALE GENOMIC DNA]</scope>
    <source>
        <strain evidence="2 3">ATCC 6013</strain>
    </source>
</reference>
<dbReference type="PATRIC" id="fig|1262449.3.peg.2699"/>
<dbReference type="Proteomes" id="UP000028042">
    <property type="component" value="Unassembled WGS sequence"/>
</dbReference>
<dbReference type="EMBL" id="CP009268">
    <property type="protein sequence ID" value="AJA51370.1"/>
    <property type="molecule type" value="Genomic_DNA"/>
</dbReference>
<dbReference type="RefSeq" id="WP_003446168.1">
    <property type="nucleotide sequence ID" value="NZ_ANZB01000009.1"/>
</dbReference>
<protein>
    <recommendedName>
        <fullName evidence="5">DUF2225 domain-containing protein</fullName>
    </recommendedName>
</protein>
<keyword evidence="4" id="KW-1185">Reference proteome</keyword>
<organism evidence="1 4">
    <name type="scientific">Clostridium pasteurianum DSM 525 = ATCC 6013</name>
    <dbReference type="NCBI Taxonomy" id="1262449"/>
    <lineage>
        <taxon>Bacteria</taxon>
        <taxon>Bacillati</taxon>
        <taxon>Bacillota</taxon>
        <taxon>Clostridia</taxon>
        <taxon>Eubacteriales</taxon>
        <taxon>Clostridiaceae</taxon>
        <taxon>Clostridium</taxon>
    </lineage>
</organism>
<dbReference type="AlphaFoldDB" id="A0A0H3J3I7"/>
<dbReference type="KEGG" id="cpae:CPAST_c12820"/>
<dbReference type="KEGG" id="cpat:CLPA_c12820"/>
<dbReference type="Proteomes" id="UP000030905">
    <property type="component" value="Chromosome"/>
</dbReference>
<gene>
    <name evidence="1" type="ORF">CLPA_c12820</name>
    <name evidence="2" type="ORF">CP6013_01871</name>
</gene>
<evidence type="ECO:0008006" key="5">
    <source>
        <dbReference type="Google" id="ProtNLM"/>
    </source>
</evidence>
<dbReference type="InterPro" id="IPR018708">
    <property type="entry name" value="DUF2225"/>
</dbReference>
<evidence type="ECO:0000313" key="1">
    <source>
        <dbReference type="EMBL" id="AJA51370.1"/>
    </source>
</evidence>
<reference evidence="2" key="2">
    <citation type="submission" date="2015-10" db="EMBL/GenBank/DDBJ databases">
        <title>Improved Draft Genome Sequence of Clostridium pasteurianum Strain ATCC 6013 (DSM 525) Using a Hybrid Next-Generation Sequencing Approach.</title>
        <authorList>
            <person name="Pyne M.E."/>
            <person name="Utturkar S.M."/>
            <person name="Brown S.D."/>
            <person name="Moo-Young M."/>
            <person name="Chung D.A."/>
            <person name="Chou P.C."/>
        </authorList>
    </citation>
    <scope>NUCLEOTIDE SEQUENCE</scope>
    <source>
        <strain evidence="2">ATCC 6013</strain>
    </source>
</reference>